<dbReference type="GO" id="GO:0016020">
    <property type="term" value="C:membrane"/>
    <property type="evidence" value="ECO:0007669"/>
    <property type="project" value="TreeGrafter"/>
</dbReference>
<dbReference type="PRINTS" id="PR00080">
    <property type="entry name" value="SDRFAMILY"/>
</dbReference>
<dbReference type="Pfam" id="PF00106">
    <property type="entry name" value="adh_short"/>
    <property type="match status" value="1"/>
</dbReference>
<dbReference type="InterPro" id="IPR020904">
    <property type="entry name" value="Sc_DH/Rdtase_CS"/>
</dbReference>
<organism evidence="4 5">
    <name type="scientific">Ekhidna lutea</name>
    <dbReference type="NCBI Taxonomy" id="447679"/>
    <lineage>
        <taxon>Bacteria</taxon>
        <taxon>Pseudomonadati</taxon>
        <taxon>Bacteroidota</taxon>
        <taxon>Cytophagia</taxon>
        <taxon>Cytophagales</taxon>
        <taxon>Reichenbachiellaceae</taxon>
        <taxon>Ekhidna</taxon>
    </lineage>
</organism>
<dbReference type="SUPFAM" id="SSF51735">
    <property type="entry name" value="NAD(P)-binding Rossmann-fold domains"/>
    <property type="match status" value="1"/>
</dbReference>
<dbReference type="CDD" id="cd05233">
    <property type="entry name" value="SDR_c"/>
    <property type="match status" value="1"/>
</dbReference>
<dbReference type="PROSITE" id="PS00061">
    <property type="entry name" value="ADH_SHORT"/>
    <property type="match status" value="1"/>
</dbReference>
<dbReference type="OrthoDB" id="9810734at2"/>
<dbReference type="RefSeq" id="WP_089355973.1">
    <property type="nucleotide sequence ID" value="NZ_FZPD01000002.1"/>
</dbReference>
<proteinExistence type="inferred from homology"/>
<keyword evidence="2" id="KW-0560">Oxidoreductase</keyword>
<dbReference type="Proteomes" id="UP000198393">
    <property type="component" value="Unassembled WGS sequence"/>
</dbReference>
<dbReference type="InterPro" id="IPR002347">
    <property type="entry name" value="SDR_fam"/>
</dbReference>
<evidence type="ECO:0000256" key="2">
    <source>
        <dbReference type="ARBA" id="ARBA00023002"/>
    </source>
</evidence>
<comment type="similarity">
    <text evidence="1 3">Belongs to the short-chain dehydrogenases/reductases (SDR) family.</text>
</comment>
<gene>
    <name evidence="4" type="ORF">SAMN05421640_1224</name>
</gene>
<evidence type="ECO:0000256" key="3">
    <source>
        <dbReference type="RuleBase" id="RU000363"/>
    </source>
</evidence>
<dbReference type="PANTHER" id="PTHR44196:SF1">
    <property type="entry name" value="DEHYDROGENASE_REDUCTASE SDR FAMILY MEMBER 7B"/>
    <property type="match status" value="1"/>
</dbReference>
<reference evidence="4 5" key="1">
    <citation type="submission" date="2017-06" db="EMBL/GenBank/DDBJ databases">
        <authorList>
            <person name="Kim H.J."/>
            <person name="Triplett B.A."/>
        </authorList>
    </citation>
    <scope>NUCLEOTIDE SEQUENCE [LARGE SCALE GENOMIC DNA]</scope>
    <source>
        <strain evidence="4 5">DSM 19307</strain>
    </source>
</reference>
<keyword evidence="5" id="KW-1185">Reference proteome</keyword>
<protein>
    <submittedName>
        <fullName evidence="4">Short-chain dehydrogenase</fullName>
    </submittedName>
</protein>
<dbReference type="GO" id="GO:0016491">
    <property type="term" value="F:oxidoreductase activity"/>
    <property type="evidence" value="ECO:0007669"/>
    <property type="project" value="UniProtKB-KW"/>
</dbReference>
<evidence type="ECO:0000256" key="1">
    <source>
        <dbReference type="ARBA" id="ARBA00006484"/>
    </source>
</evidence>
<name>A0A239HAJ0_EKHLU</name>
<dbReference type="PRINTS" id="PR00081">
    <property type="entry name" value="GDHRDH"/>
</dbReference>
<dbReference type="PANTHER" id="PTHR44196">
    <property type="entry name" value="DEHYDROGENASE/REDUCTASE SDR FAMILY MEMBER 7B"/>
    <property type="match status" value="1"/>
</dbReference>
<dbReference type="Gene3D" id="3.40.50.720">
    <property type="entry name" value="NAD(P)-binding Rossmann-like Domain"/>
    <property type="match status" value="1"/>
</dbReference>
<accession>A0A239HAJ0</accession>
<evidence type="ECO:0000313" key="4">
    <source>
        <dbReference type="EMBL" id="SNS78380.1"/>
    </source>
</evidence>
<dbReference type="AlphaFoldDB" id="A0A239HAJ0"/>
<sequence length="237" mass="26168">MHNSERLVVITGGTKGIGKALVDRFASEGWPVATCSRNESDLDALRGEISEKHKTLIHTFKADLSKKEGVKDFVEFVQMIAKPVEILVNNTGVFNPGPVLEEADGALEQMIDTNLYSAYHLTRAIVPAMKQNKSGHIFNLCSVASLKAYPNGGSYSISKFALYGFSQAIREELKEFGVRVTSILAGAVRTPSWDGVDIPDERFMKPEDIAETIYTSYRLSERSVIEDVVLRPQLGDI</sequence>
<dbReference type="InterPro" id="IPR036291">
    <property type="entry name" value="NAD(P)-bd_dom_sf"/>
</dbReference>
<evidence type="ECO:0000313" key="5">
    <source>
        <dbReference type="Proteomes" id="UP000198393"/>
    </source>
</evidence>
<dbReference type="EMBL" id="FZPD01000002">
    <property type="protein sequence ID" value="SNS78380.1"/>
    <property type="molecule type" value="Genomic_DNA"/>
</dbReference>